<dbReference type="PANTHER" id="PTHR36504:SF1">
    <property type="entry name" value="LIPOPOLYSACCHARIDE EXPORT SYSTEM PROTEIN LPTA"/>
    <property type="match status" value="1"/>
</dbReference>
<name>A0A844X991_9SPHN</name>
<reference evidence="4 5" key="2">
    <citation type="submission" date="2020-02" db="EMBL/GenBank/DDBJ databases">
        <title>Erythrobacter dongmakensis sp. nov., isolated from a tidal mudflat.</title>
        <authorList>
            <person name="Kim I.S."/>
        </authorList>
    </citation>
    <scope>NUCLEOTIDE SEQUENCE [LARGE SCALE GENOMIC DNA]</scope>
    <source>
        <strain evidence="4 5">GH3-10</strain>
    </source>
</reference>
<evidence type="ECO:0000313" key="4">
    <source>
        <dbReference type="EMBL" id="MWV26526.1"/>
    </source>
</evidence>
<protein>
    <submittedName>
        <fullName evidence="4">OstA family protein</fullName>
    </submittedName>
</protein>
<dbReference type="InterPro" id="IPR052037">
    <property type="entry name" value="LPS_export_LptA"/>
</dbReference>
<dbReference type="EMBL" id="WUBR01000001">
    <property type="protein sequence ID" value="MWV26526.1"/>
    <property type="molecule type" value="Genomic_DNA"/>
</dbReference>
<dbReference type="GO" id="GO:0009279">
    <property type="term" value="C:cell outer membrane"/>
    <property type="evidence" value="ECO:0007669"/>
    <property type="project" value="TreeGrafter"/>
</dbReference>
<feature type="region of interest" description="Disordered" evidence="2">
    <location>
        <begin position="169"/>
        <end position="191"/>
    </location>
</feature>
<gene>
    <name evidence="4" type="ORF">GRF63_01290</name>
</gene>
<evidence type="ECO:0000259" key="3">
    <source>
        <dbReference type="Pfam" id="PF03968"/>
    </source>
</evidence>
<keyword evidence="5" id="KW-1185">Reference proteome</keyword>
<dbReference type="GO" id="GO:0015920">
    <property type="term" value="P:lipopolysaccharide transport"/>
    <property type="evidence" value="ECO:0007669"/>
    <property type="project" value="TreeGrafter"/>
</dbReference>
<dbReference type="Gene3D" id="2.60.450.10">
    <property type="entry name" value="Lipopolysaccharide (LPS) transport protein A like domain"/>
    <property type="match status" value="1"/>
</dbReference>
<evidence type="ECO:0000256" key="2">
    <source>
        <dbReference type="SAM" id="MobiDB-lite"/>
    </source>
</evidence>
<evidence type="ECO:0000313" key="5">
    <source>
        <dbReference type="Proteomes" id="UP000461409"/>
    </source>
</evidence>
<accession>A0A844X991</accession>
<dbReference type="PANTHER" id="PTHR36504">
    <property type="entry name" value="LIPOPOLYSACCHARIDE EXPORT SYSTEM PROTEIN LPTA"/>
    <property type="match status" value="1"/>
</dbReference>
<sequence length="191" mass="19475">MNSTERSRPAPSGFGLGKLALRGLAGGLLAGGLAALSFGSVAGAQSIAGFNSNQPVSYAADRIELQDRQNRVVLSGDVVITQGDLRLTAARTTVAYTDAGTLRIQRIDATGGVTVVRGNERASGNAAVYDFNRRVIVLSGNVALRRGGDTLDGGRLVIDLNSGLSSVDGAGNTASGQRGRVSGSFAVPDSN</sequence>
<dbReference type="GO" id="GO:0017089">
    <property type="term" value="F:glycolipid transfer activity"/>
    <property type="evidence" value="ECO:0007669"/>
    <property type="project" value="TreeGrafter"/>
</dbReference>
<dbReference type="GO" id="GO:0030288">
    <property type="term" value="C:outer membrane-bounded periplasmic space"/>
    <property type="evidence" value="ECO:0007669"/>
    <property type="project" value="TreeGrafter"/>
</dbReference>
<dbReference type="RefSeq" id="WP_160484211.1">
    <property type="nucleotide sequence ID" value="NZ_WUBR01000001.1"/>
</dbReference>
<organism evidence="4 5">
    <name type="scientific">Aurantiacibacter rhizosphaerae</name>
    <dbReference type="NCBI Taxonomy" id="2691582"/>
    <lineage>
        <taxon>Bacteria</taxon>
        <taxon>Pseudomonadati</taxon>
        <taxon>Pseudomonadota</taxon>
        <taxon>Alphaproteobacteria</taxon>
        <taxon>Sphingomonadales</taxon>
        <taxon>Erythrobacteraceae</taxon>
        <taxon>Aurantiacibacter</taxon>
    </lineage>
</organism>
<feature type="domain" description="Organic solvent tolerance-like N-terminal" evidence="3">
    <location>
        <begin position="60"/>
        <end position="163"/>
    </location>
</feature>
<evidence type="ECO:0000256" key="1">
    <source>
        <dbReference type="ARBA" id="ARBA00022729"/>
    </source>
</evidence>
<proteinExistence type="predicted"/>
<comment type="caution">
    <text evidence="4">The sequence shown here is derived from an EMBL/GenBank/DDBJ whole genome shotgun (WGS) entry which is preliminary data.</text>
</comment>
<dbReference type="AlphaFoldDB" id="A0A844X991"/>
<dbReference type="InterPro" id="IPR005653">
    <property type="entry name" value="OstA-like_N"/>
</dbReference>
<reference evidence="4 5" key="1">
    <citation type="submission" date="2019-12" db="EMBL/GenBank/DDBJ databases">
        <authorList>
            <person name="Lee S.D."/>
        </authorList>
    </citation>
    <scope>NUCLEOTIDE SEQUENCE [LARGE SCALE GENOMIC DNA]</scope>
    <source>
        <strain evidence="4 5">GH3-10</strain>
    </source>
</reference>
<dbReference type="Proteomes" id="UP000461409">
    <property type="component" value="Unassembled WGS sequence"/>
</dbReference>
<dbReference type="Pfam" id="PF03968">
    <property type="entry name" value="LptD_N"/>
    <property type="match status" value="1"/>
</dbReference>
<keyword evidence="1" id="KW-0732">Signal</keyword>